<dbReference type="GO" id="GO:0000262">
    <property type="term" value="C:mitochondrial chromosome"/>
    <property type="evidence" value="ECO:0007669"/>
    <property type="project" value="InterPro"/>
</dbReference>
<dbReference type="FunCoup" id="D2VKP6">
    <property type="interactions" value="19"/>
</dbReference>
<sequence length="380" mass="42663">MKATIRATTSSLLKKNTCCSIKQCFKSSSQSFIASGLLSSVRNFSSSARVCEEFDQQTMNTTSLVGADLANNGTTVYERIGKQPFSEEIAQILMAPLPDQDIEVKPDGILYLPEIKYRRILNKAFGPGGWCLVPLSEFKIERGSILQEYGLFCRGQFVSQSFGEQTVDEQGYKSIGSSLEGAKSNALMRCCKDIGIGSELWDPNFIIAWRAKNVVEAFCEHVTKKTTKKLFRRHDREFTYPYVEKSKFTTPKKQAEAVVEQVPQDVEEQVEADEEPVVMMTPDSVDSEASLFDNFGMDDGSAQYKKEPTSRKKETSEDGASKGFKFDSEGIFPFGKFKGQKVKDIINTPKFKGYVKFMEENNVQPAFLSQLKAYMTKNNL</sequence>
<dbReference type="OMA" id="HESIANI"/>
<keyword evidence="3" id="KW-0227">DNA damage</keyword>
<dbReference type="RefSeq" id="XP_002675472.1">
    <property type="nucleotide sequence ID" value="XM_002675426.1"/>
</dbReference>
<proteinExistence type="inferred from homology"/>
<gene>
    <name evidence="10" type="ORF">NAEGRDRAFT_69467</name>
</gene>
<organism evidence="11">
    <name type="scientific">Naegleria gruberi</name>
    <name type="common">Amoeba</name>
    <dbReference type="NCBI Taxonomy" id="5762"/>
    <lineage>
        <taxon>Eukaryota</taxon>
        <taxon>Discoba</taxon>
        <taxon>Heterolobosea</taxon>
        <taxon>Tetramitia</taxon>
        <taxon>Eutetramitia</taxon>
        <taxon>Vahlkampfiidae</taxon>
        <taxon>Naegleria</taxon>
    </lineage>
</organism>
<accession>D2VKP6</accession>
<keyword evidence="5" id="KW-0238">DNA-binding</keyword>
<dbReference type="PANTHER" id="PTHR31404">
    <property type="entry name" value="MITOCHONDRIAL GENOME MAINTENANCE PROTEIN MGM101"/>
    <property type="match status" value="1"/>
</dbReference>
<evidence type="ECO:0000256" key="6">
    <source>
        <dbReference type="ARBA" id="ARBA00023128"/>
    </source>
</evidence>
<dbReference type="OrthoDB" id="10258039at2759"/>
<feature type="compositionally biased region" description="Basic and acidic residues" evidence="9">
    <location>
        <begin position="304"/>
        <end position="321"/>
    </location>
</feature>
<dbReference type="STRING" id="5762.D2VKP6"/>
<keyword evidence="7" id="KW-0234">DNA repair</keyword>
<evidence type="ECO:0000256" key="5">
    <source>
        <dbReference type="ARBA" id="ARBA00023125"/>
    </source>
</evidence>
<keyword evidence="4" id="KW-0809">Transit peptide</keyword>
<dbReference type="VEuPathDB" id="AmoebaDB:NAEGRDRAFT_69467"/>
<dbReference type="GO" id="GO:0000725">
    <property type="term" value="P:recombinational repair"/>
    <property type="evidence" value="ECO:0007669"/>
    <property type="project" value="TreeGrafter"/>
</dbReference>
<keyword evidence="11" id="KW-1185">Reference proteome</keyword>
<dbReference type="GO" id="GO:0003697">
    <property type="term" value="F:single-stranded DNA binding"/>
    <property type="evidence" value="ECO:0007669"/>
    <property type="project" value="InterPro"/>
</dbReference>
<protein>
    <submittedName>
        <fullName evidence="10">Predicted protein</fullName>
    </submittedName>
</protein>
<dbReference type="InParanoid" id="D2VKP6"/>
<dbReference type="InterPro" id="IPR009446">
    <property type="entry name" value="Mgm101"/>
</dbReference>
<evidence type="ECO:0000256" key="9">
    <source>
        <dbReference type="SAM" id="MobiDB-lite"/>
    </source>
</evidence>
<dbReference type="KEGG" id="ngr:NAEGRDRAFT_69467"/>
<evidence type="ECO:0000256" key="3">
    <source>
        <dbReference type="ARBA" id="ARBA00022763"/>
    </source>
</evidence>
<comment type="subcellular location">
    <subcellularLocation>
        <location evidence="1">Mitochondrion matrix</location>
        <location evidence="1">Mitochondrion nucleoid</location>
    </subcellularLocation>
</comment>
<evidence type="ECO:0000256" key="4">
    <source>
        <dbReference type="ARBA" id="ARBA00022946"/>
    </source>
</evidence>
<evidence type="ECO:0000313" key="10">
    <source>
        <dbReference type="EMBL" id="EFC42728.1"/>
    </source>
</evidence>
<comment type="similarity">
    <text evidence="2">Belongs to the MGM101 family.</text>
</comment>
<evidence type="ECO:0000256" key="1">
    <source>
        <dbReference type="ARBA" id="ARBA00004436"/>
    </source>
</evidence>
<dbReference type="EMBL" id="GG738878">
    <property type="protein sequence ID" value="EFC42728.1"/>
    <property type="molecule type" value="Genomic_DNA"/>
</dbReference>
<dbReference type="eggNOG" id="ENOG502RXU4">
    <property type="taxonomic scope" value="Eukaryota"/>
</dbReference>
<evidence type="ECO:0000256" key="7">
    <source>
        <dbReference type="ARBA" id="ARBA00023204"/>
    </source>
</evidence>
<keyword evidence="8" id="KW-1135">Mitochondrion nucleoid</keyword>
<dbReference type="Pfam" id="PF06420">
    <property type="entry name" value="Mgm101p"/>
    <property type="match status" value="1"/>
</dbReference>
<feature type="region of interest" description="Disordered" evidence="9">
    <location>
        <begin position="296"/>
        <end position="321"/>
    </location>
</feature>
<evidence type="ECO:0000256" key="8">
    <source>
        <dbReference type="ARBA" id="ARBA00023271"/>
    </source>
</evidence>
<evidence type="ECO:0000256" key="2">
    <source>
        <dbReference type="ARBA" id="ARBA00007053"/>
    </source>
</evidence>
<dbReference type="GO" id="GO:0036297">
    <property type="term" value="P:interstrand cross-link repair"/>
    <property type="evidence" value="ECO:0007669"/>
    <property type="project" value="TreeGrafter"/>
</dbReference>
<reference evidence="10 11" key="1">
    <citation type="journal article" date="2010" name="Cell">
        <title>The genome of Naegleria gruberi illuminates early eukaryotic versatility.</title>
        <authorList>
            <person name="Fritz-Laylin L.K."/>
            <person name="Prochnik S.E."/>
            <person name="Ginger M.L."/>
            <person name="Dacks J.B."/>
            <person name="Carpenter M.L."/>
            <person name="Field M.C."/>
            <person name="Kuo A."/>
            <person name="Paredez A."/>
            <person name="Chapman J."/>
            <person name="Pham J."/>
            <person name="Shu S."/>
            <person name="Neupane R."/>
            <person name="Cipriano M."/>
            <person name="Mancuso J."/>
            <person name="Tu H."/>
            <person name="Salamov A."/>
            <person name="Lindquist E."/>
            <person name="Shapiro H."/>
            <person name="Lucas S."/>
            <person name="Grigoriev I.V."/>
            <person name="Cande W.Z."/>
            <person name="Fulton C."/>
            <person name="Rokhsar D.S."/>
            <person name="Dawson S.C."/>
        </authorList>
    </citation>
    <scope>NUCLEOTIDE SEQUENCE [LARGE SCALE GENOMIC DNA]</scope>
    <source>
        <strain evidence="10 11">NEG-M</strain>
    </source>
</reference>
<evidence type="ECO:0000313" key="11">
    <source>
        <dbReference type="Proteomes" id="UP000006671"/>
    </source>
</evidence>
<dbReference type="GeneID" id="8852810"/>
<dbReference type="PANTHER" id="PTHR31404:SF0">
    <property type="entry name" value="MITOCHONDRIAL GENOME MAINTENANCE PROTEIN MGM101"/>
    <property type="match status" value="1"/>
</dbReference>
<keyword evidence="6" id="KW-0496">Mitochondrion</keyword>
<dbReference type="Proteomes" id="UP000006671">
    <property type="component" value="Unassembled WGS sequence"/>
</dbReference>
<name>D2VKP6_NAEGR</name>
<dbReference type="AlphaFoldDB" id="D2VKP6"/>